<keyword evidence="2" id="KW-1185">Reference proteome</keyword>
<dbReference type="EMBL" id="VTHL01000013">
    <property type="protein sequence ID" value="TYZ08343.1"/>
    <property type="molecule type" value="Genomic_DNA"/>
</dbReference>
<protein>
    <submittedName>
        <fullName evidence="1">Uncharacterized protein</fullName>
    </submittedName>
</protein>
<name>A0A5D6UXS7_9BACT</name>
<accession>A0A5D6UXS7</accession>
<comment type="caution">
    <text evidence="1">The sequence shown here is derived from an EMBL/GenBank/DDBJ whole genome shotgun (WGS) entry which is preliminary data.</text>
</comment>
<dbReference type="Proteomes" id="UP000322791">
    <property type="component" value="Unassembled WGS sequence"/>
</dbReference>
<reference evidence="1 2" key="1">
    <citation type="submission" date="2019-08" db="EMBL/GenBank/DDBJ databases">
        <authorList>
            <person name="Seo M.-J."/>
        </authorList>
    </citation>
    <scope>NUCLEOTIDE SEQUENCE [LARGE SCALE GENOMIC DNA]</scope>
    <source>
        <strain evidence="1 2">KIGAM108</strain>
    </source>
</reference>
<evidence type="ECO:0000313" key="2">
    <source>
        <dbReference type="Proteomes" id="UP000322791"/>
    </source>
</evidence>
<proteinExistence type="predicted"/>
<evidence type="ECO:0000313" key="1">
    <source>
        <dbReference type="EMBL" id="TYZ08343.1"/>
    </source>
</evidence>
<gene>
    <name evidence="1" type="ORF">FY528_12895</name>
</gene>
<sequence length="133" mass="15690">MTSYSEYIGDGIVKKLEVDFNVKRITIELERWQSEDEPEKIMAAFSGVELQEFWDFGHTTILFDLREVDSFSELMHWHANYFHRMRKYLSSGLVDEITSNTTNRYFSFESTCGFEGFIICKEFQLSNSLTTYS</sequence>
<dbReference type="RefSeq" id="WP_149071432.1">
    <property type="nucleotide sequence ID" value="NZ_VTHL01000013.1"/>
</dbReference>
<dbReference type="AlphaFoldDB" id="A0A5D6UXS7"/>
<organism evidence="1 2">
    <name type="scientific">Hymenobacter lutimineralis</name>
    <dbReference type="NCBI Taxonomy" id="2606448"/>
    <lineage>
        <taxon>Bacteria</taxon>
        <taxon>Pseudomonadati</taxon>
        <taxon>Bacteroidota</taxon>
        <taxon>Cytophagia</taxon>
        <taxon>Cytophagales</taxon>
        <taxon>Hymenobacteraceae</taxon>
        <taxon>Hymenobacter</taxon>
    </lineage>
</organism>